<dbReference type="GeneID" id="36576614"/>
<evidence type="ECO:0000313" key="1">
    <source>
        <dbReference type="EMBL" id="PSS27893.1"/>
    </source>
</evidence>
<dbReference type="AlphaFoldDB" id="A0A2T3BEY8"/>
<organism evidence="1 2">
    <name type="scientific">Amorphotheca resinae ATCC 22711</name>
    <dbReference type="NCBI Taxonomy" id="857342"/>
    <lineage>
        <taxon>Eukaryota</taxon>
        <taxon>Fungi</taxon>
        <taxon>Dikarya</taxon>
        <taxon>Ascomycota</taxon>
        <taxon>Pezizomycotina</taxon>
        <taxon>Leotiomycetes</taxon>
        <taxon>Helotiales</taxon>
        <taxon>Amorphothecaceae</taxon>
        <taxon>Amorphotheca</taxon>
    </lineage>
</organism>
<name>A0A2T3BEY8_AMORE</name>
<accession>A0A2T3BEY8</accession>
<gene>
    <name evidence="1" type="ORF">M430DRAFT_55328</name>
</gene>
<reference evidence="1 2" key="1">
    <citation type="journal article" date="2018" name="New Phytol.">
        <title>Comparative genomics and transcriptomics depict ericoid mycorrhizal fungi as versatile saprotrophs and plant mutualists.</title>
        <authorList>
            <person name="Martino E."/>
            <person name="Morin E."/>
            <person name="Grelet G.A."/>
            <person name="Kuo A."/>
            <person name="Kohler A."/>
            <person name="Daghino S."/>
            <person name="Barry K.W."/>
            <person name="Cichocki N."/>
            <person name="Clum A."/>
            <person name="Dockter R.B."/>
            <person name="Hainaut M."/>
            <person name="Kuo R.C."/>
            <person name="LaButti K."/>
            <person name="Lindahl B.D."/>
            <person name="Lindquist E.A."/>
            <person name="Lipzen A."/>
            <person name="Khouja H.R."/>
            <person name="Magnuson J."/>
            <person name="Murat C."/>
            <person name="Ohm R.A."/>
            <person name="Singer S.W."/>
            <person name="Spatafora J.W."/>
            <person name="Wang M."/>
            <person name="Veneault-Fourrey C."/>
            <person name="Henrissat B."/>
            <person name="Grigoriev I.V."/>
            <person name="Martin F.M."/>
            <person name="Perotto S."/>
        </authorList>
    </citation>
    <scope>NUCLEOTIDE SEQUENCE [LARGE SCALE GENOMIC DNA]</scope>
    <source>
        <strain evidence="1 2">ATCC 22711</strain>
    </source>
</reference>
<dbReference type="Proteomes" id="UP000241818">
    <property type="component" value="Unassembled WGS sequence"/>
</dbReference>
<dbReference type="EMBL" id="KZ679006">
    <property type="protein sequence ID" value="PSS27893.1"/>
    <property type="molecule type" value="Genomic_DNA"/>
</dbReference>
<sequence>MVAQHSEVILAIVYDHPQNQKNLTSSNNKHNSRKVPTTMQRTEAYTSSFLFYCSIRIARPQPQPPNLHPQELRRGIRLQDRCYRALLIQDGIMTKKPKTSTTGSMDSMIQQLMVSIECHAEAYALPRVQDCCHKHELLPKRAKATTKSTKRDNIQRHWVDKSLLHIPESSTSERQNRRCLTDMPSGTYEDYQTTGKASRSKLIGWNEIFIAIQPSAFDGSVIWKWTCQSLVH</sequence>
<protein>
    <submittedName>
        <fullName evidence="1">Uncharacterized protein</fullName>
    </submittedName>
</protein>
<keyword evidence="2" id="KW-1185">Reference proteome</keyword>
<proteinExistence type="predicted"/>
<dbReference type="InParanoid" id="A0A2T3BEY8"/>
<dbReference type="RefSeq" id="XP_024725418.1">
    <property type="nucleotide sequence ID" value="XM_024868533.1"/>
</dbReference>
<evidence type="ECO:0000313" key="2">
    <source>
        <dbReference type="Proteomes" id="UP000241818"/>
    </source>
</evidence>